<dbReference type="EMBL" id="CP102381">
    <property type="protein sequence ID" value="WEJ62002.1"/>
    <property type="molecule type" value="Genomic_DNA"/>
</dbReference>
<sequence length="217" mass="24583">MSKVKFSTDLFEQLGGTNWVTRPGNFFETNNSVKDLVSDPKESQQPTVLESNPQVIAESNESTLPASELQVAEITQTVDASSQMFEPDVESKLNTASHTNNAVVLIGPGLERIWQNEDDLAWQLWQNIMKAFRWDESQVVFFDTELLVTEDMIFSTMEEVIDLGVEWVLTMDEMHEVSEQLAEGVHVVSVPEFESMLSDPYSKQSFYHSVVPLKFPT</sequence>
<dbReference type="RefSeq" id="WP_275594259.1">
    <property type="nucleotide sequence ID" value="NZ_CP102381.1"/>
</dbReference>
<proteinExistence type="predicted"/>
<name>A0ABY8CB07_9GAMM</name>
<evidence type="ECO:0000313" key="1">
    <source>
        <dbReference type="EMBL" id="WEJ62002.1"/>
    </source>
</evidence>
<gene>
    <name evidence="1" type="ORF">NR989_08245</name>
</gene>
<evidence type="ECO:0000313" key="2">
    <source>
        <dbReference type="Proteomes" id="UP001222275"/>
    </source>
</evidence>
<accession>A0ABY8CB07</accession>
<keyword evidence="2" id="KW-1185">Reference proteome</keyword>
<reference evidence="1 2" key="1">
    <citation type="submission" date="2022-06" db="EMBL/GenBank/DDBJ databases">
        <title>Thiomicrohabdus sp. nov, an obligately chemolithoautotrophic, sulfur-oxidizing bacterium isolated from beach of Guanyin Mountain. Amoy.</title>
        <authorList>
            <person name="Zhu H."/>
        </authorList>
    </citation>
    <scope>NUCLEOTIDE SEQUENCE [LARGE SCALE GENOMIC DNA]</scope>
    <source>
        <strain evidence="1 2">XGS-01</strain>
    </source>
</reference>
<dbReference type="Proteomes" id="UP001222275">
    <property type="component" value="Chromosome"/>
</dbReference>
<organism evidence="1 2">
    <name type="scientific">Thiomicrorhabdus lithotrophica</name>
    <dbReference type="NCBI Taxonomy" id="2949997"/>
    <lineage>
        <taxon>Bacteria</taxon>
        <taxon>Pseudomonadati</taxon>
        <taxon>Pseudomonadota</taxon>
        <taxon>Gammaproteobacteria</taxon>
        <taxon>Thiotrichales</taxon>
        <taxon>Piscirickettsiaceae</taxon>
        <taxon>Thiomicrorhabdus</taxon>
    </lineage>
</organism>
<protein>
    <submittedName>
        <fullName evidence="1">Uncharacterized protein</fullName>
    </submittedName>
</protein>